<gene>
    <name evidence="2" type="ORF">NAF29_15630</name>
</gene>
<protein>
    <submittedName>
        <fullName evidence="2">Uncharacterized protein</fullName>
    </submittedName>
</protein>
<evidence type="ECO:0000256" key="1">
    <source>
        <dbReference type="SAM" id="Phobius"/>
    </source>
</evidence>
<keyword evidence="1" id="KW-0472">Membrane</keyword>
<sequence>MDKGLVCHRDKEMITFYILVAFVIIQFLCLFKMDFPTGDEMLIFLVSLVAAAFSLFMLKKQWYSQPLMHVWANWGAGGLGMMLGTILSTEIATDVMAHSQHMHHHQHHHSMSYSTMLLSLLPMLALCLPACIYVCRTEAAQRRSRDMVCIHFLSSVAMVAGMFIAMACVTDWLPGASMFQHHQFMVLGMVVMGTGSYVFINKVWKREQAV</sequence>
<name>A0AA42B8D3_9GAMM</name>
<keyword evidence="3" id="KW-1185">Reference proteome</keyword>
<dbReference type="RefSeq" id="WP_251262556.1">
    <property type="nucleotide sequence ID" value="NZ_JAMQGP010000008.1"/>
</dbReference>
<dbReference type="AlphaFoldDB" id="A0AA42B8D3"/>
<reference evidence="2 3" key="1">
    <citation type="journal article" date="2013" name="Antonie Van Leeuwenhoek">
        <title>Echinimonas agarilytica gen. nov., sp. nov., a new gammaproteobacterium isolated from the sea urchin Strongylocentrotus intermedius.</title>
        <authorList>
            <person name="Nedashkovskaya O.I."/>
            <person name="Stenkova A.M."/>
            <person name="Zhukova N.V."/>
            <person name="Van Trappen S."/>
            <person name="Lee J.S."/>
            <person name="Kim S.B."/>
        </authorList>
    </citation>
    <scope>NUCLEOTIDE SEQUENCE [LARGE SCALE GENOMIC DNA]</scope>
    <source>
        <strain evidence="2 3">KMM 6351</strain>
    </source>
</reference>
<feature type="transmembrane region" description="Helical" evidence="1">
    <location>
        <begin position="70"/>
        <end position="93"/>
    </location>
</feature>
<feature type="transmembrane region" description="Helical" evidence="1">
    <location>
        <begin position="14"/>
        <end position="35"/>
    </location>
</feature>
<feature type="transmembrane region" description="Helical" evidence="1">
    <location>
        <begin position="184"/>
        <end position="204"/>
    </location>
</feature>
<feature type="transmembrane region" description="Helical" evidence="1">
    <location>
        <begin position="147"/>
        <end position="172"/>
    </location>
</feature>
<dbReference type="EMBL" id="JAMQGP010000008">
    <property type="protein sequence ID" value="MCM2681085.1"/>
    <property type="molecule type" value="Genomic_DNA"/>
</dbReference>
<keyword evidence="1" id="KW-1133">Transmembrane helix</keyword>
<organism evidence="2 3">
    <name type="scientific">Echinimonas agarilytica</name>
    <dbReference type="NCBI Taxonomy" id="1215918"/>
    <lineage>
        <taxon>Bacteria</taxon>
        <taxon>Pseudomonadati</taxon>
        <taxon>Pseudomonadota</taxon>
        <taxon>Gammaproteobacteria</taxon>
        <taxon>Alteromonadales</taxon>
        <taxon>Echinimonadaceae</taxon>
        <taxon>Echinimonas</taxon>
    </lineage>
</organism>
<feature type="transmembrane region" description="Helical" evidence="1">
    <location>
        <begin position="41"/>
        <end position="58"/>
    </location>
</feature>
<comment type="caution">
    <text evidence="2">The sequence shown here is derived from an EMBL/GenBank/DDBJ whole genome shotgun (WGS) entry which is preliminary data.</text>
</comment>
<accession>A0AA42B8D3</accession>
<feature type="transmembrane region" description="Helical" evidence="1">
    <location>
        <begin position="113"/>
        <end position="135"/>
    </location>
</feature>
<evidence type="ECO:0000313" key="3">
    <source>
        <dbReference type="Proteomes" id="UP001165393"/>
    </source>
</evidence>
<dbReference type="Proteomes" id="UP001165393">
    <property type="component" value="Unassembled WGS sequence"/>
</dbReference>
<evidence type="ECO:0000313" key="2">
    <source>
        <dbReference type="EMBL" id="MCM2681085.1"/>
    </source>
</evidence>
<proteinExistence type="predicted"/>
<keyword evidence="1" id="KW-0812">Transmembrane</keyword>